<evidence type="ECO:0000313" key="9">
    <source>
        <dbReference type="Proteomes" id="UP000320776"/>
    </source>
</evidence>
<proteinExistence type="inferred from homology"/>
<sequence>MYFGYKLIYFVYVYMLKYLSKYTENRIIIIDLLTLYKGVIYVSKKLIALSVLVIFVMALGLAGCGQSSKPAEQPKAAVLKVGSDTAFAPFEFQDEKSKEYVGFDMDLIKAIGKQLGMEVQVQSMNFDGLIPALEAGNIDATISAMTITEERAKKVNFTKPYYKSGLSMVVKADNNTLQSFKDLEGKSIAVQIGTTGSEEAKKIKDAKIREFNTAPEAFMELKAGGVDAVVNDLPVNEYYIAQAGGKDAKIVGEPLTSEDYGIATSKKSTELVDKLNTALDELKKNGEYEKIYVKWFGKKPPQ</sequence>
<dbReference type="GO" id="GO:0015276">
    <property type="term" value="F:ligand-gated monoatomic ion channel activity"/>
    <property type="evidence" value="ECO:0007669"/>
    <property type="project" value="InterPro"/>
</dbReference>
<organism evidence="8 9">
    <name type="scientific">Sporomusa termitida</name>
    <dbReference type="NCBI Taxonomy" id="2377"/>
    <lineage>
        <taxon>Bacteria</taxon>
        <taxon>Bacillati</taxon>
        <taxon>Bacillota</taxon>
        <taxon>Negativicutes</taxon>
        <taxon>Selenomonadales</taxon>
        <taxon>Sporomusaceae</taxon>
        <taxon>Sporomusa</taxon>
    </lineage>
</organism>
<dbReference type="InterPro" id="IPR001638">
    <property type="entry name" value="Solute-binding_3/MltF_N"/>
</dbReference>
<dbReference type="PROSITE" id="PS01039">
    <property type="entry name" value="SBP_BACTERIAL_3"/>
    <property type="match status" value="1"/>
</dbReference>
<comment type="similarity">
    <text evidence="2 4">Belongs to the bacterial solute-binding protein 3 family.</text>
</comment>
<dbReference type="SUPFAM" id="SSF53850">
    <property type="entry name" value="Periplasmic binding protein-like II"/>
    <property type="match status" value="1"/>
</dbReference>
<comment type="subcellular location">
    <subcellularLocation>
        <location evidence="1">Cell envelope</location>
    </subcellularLocation>
</comment>
<dbReference type="GO" id="GO:0030313">
    <property type="term" value="C:cell envelope"/>
    <property type="evidence" value="ECO:0007669"/>
    <property type="project" value="UniProtKB-SubCell"/>
</dbReference>
<evidence type="ECO:0000256" key="2">
    <source>
        <dbReference type="ARBA" id="ARBA00010333"/>
    </source>
</evidence>
<dbReference type="PANTHER" id="PTHR35936:SF38">
    <property type="entry name" value="GLUTAMINE-BINDING PERIPLASMIC PROTEIN"/>
    <property type="match status" value="1"/>
</dbReference>
<dbReference type="KEGG" id="sted:SPTER_33570"/>
<dbReference type="PANTHER" id="PTHR35936">
    <property type="entry name" value="MEMBRANE-BOUND LYTIC MUREIN TRANSGLYCOSYLASE F"/>
    <property type="match status" value="1"/>
</dbReference>
<dbReference type="Gene3D" id="3.40.190.10">
    <property type="entry name" value="Periplasmic binding protein-like II"/>
    <property type="match status" value="2"/>
</dbReference>
<gene>
    <name evidence="8" type="primary">glnH_3</name>
    <name evidence="8" type="ORF">SPTER_33570</name>
</gene>
<dbReference type="SMART" id="SM00062">
    <property type="entry name" value="PBPb"/>
    <property type="match status" value="1"/>
</dbReference>
<feature type="domain" description="Solute-binding protein family 3/N-terminal" evidence="6">
    <location>
        <begin position="78"/>
        <end position="299"/>
    </location>
</feature>
<protein>
    <submittedName>
        <fullName evidence="8">Glutamine-binding periplasmic protein</fullName>
    </submittedName>
</protein>
<evidence type="ECO:0000256" key="1">
    <source>
        <dbReference type="ARBA" id="ARBA00004196"/>
    </source>
</evidence>
<evidence type="ECO:0000256" key="3">
    <source>
        <dbReference type="ARBA" id="ARBA00022729"/>
    </source>
</evidence>
<evidence type="ECO:0000313" key="8">
    <source>
        <dbReference type="EMBL" id="QDR81937.1"/>
    </source>
</evidence>
<dbReference type="InterPro" id="IPR001320">
    <property type="entry name" value="Iontro_rcpt_C"/>
</dbReference>
<dbReference type="CDD" id="cd13624">
    <property type="entry name" value="PBP2_Arg_Lys_His"/>
    <property type="match status" value="1"/>
</dbReference>
<evidence type="ECO:0000256" key="5">
    <source>
        <dbReference type="SAM" id="Phobius"/>
    </source>
</evidence>
<dbReference type="AlphaFoldDB" id="A0A517DX62"/>
<dbReference type="InterPro" id="IPR018313">
    <property type="entry name" value="SBP_3_CS"/>
</dbReference>
<keyword evidence="5" id="KW-0812">Transmembrane</keyword>
<keyword evidence="5" id="KW-1133">Transmembrane helix</keyword>
<feature type="transmembrane region" description="Helical" evidence="5">
    <location>
        <begin position="46"/>
        <end position="63"/>
    </location>
</feature>
<dbReference type="EMBL" id="CP036259">
    <property type="protein sequence ID" value="QDR81937.1"/>
    <property type="molecule type" value="Genomic_DNA"/>
</dbReference>
<keyword evidence="3" id="KW-0732">Signal</keyword>
<accession>A0A517DX62</accession>
<dbReference type="SMART" id="SM00079">
    <property type="entry name" value="PBPe"/>
    <property type="match status" value="1"/>
</dbReference>
<dbReference type="GO" id="GO:0016020">
    <property type="term" value="C:membrane"/>
    <property type="evidence" value="ECO:0007669"/>
    <property type="project" value="InterPro"/>
</dbReference>
<keyword evidence="9" id="KW-1185">Reference proteome</keyword>
<keyword evidence="5" id="KW-0472">Membrane</keyword>
<feature type="domain" description="Ionotropic glutamate receptor C-terminal" evidence="7">
    <location>
        <begin position="78"/>
        <end position="298"/>
    </location>
</feature>
<reference evidence="8 9" key="1">
    <citation type="submission" date="2019-02" db="EMBL/GenBank/DDBJ databases">
        <title>Closed genome of Sporomusa termitida DSM 4440.</title>
        <authorList>
            <person name="Poehlein A."/>
            <person name="Daniel R."/>
        </authorList>
    </citation>
    <scope>NUCLEOTIDE SEQUENCE [LARGE SCALE GENOMIC DNA]</scope>
    <source>
        <strain evidence="8 9">DSM 4440</strain>
    </source>
</reference>
<evidence type="ECO:0000256" key="4">
    <source>
        <dbReference type="RuleBase" id="RU003744"/>
    </source>
</evidence>
<evidence type="ECO:0000259" key="7">
    <source>
        <dbReference type="SMART" id="SM00079"/>
    </source>
</evidence>
<evidence type="ECO:0000259" key="6">
    <source>
        <dbReference type="SMART" id="SM00062"/>
    </source>
</evidence>
<dbReference type="Pfam" id="PF00497">
    <property type="entry name" value="SBP_bac_3"/>
    <property type="match status" value="1"/>
</dbReference>
<name>A0A517DX62_9FIRM</name>
<dbReference type="Proteomes" id="UP000320776">
    <property type="component" value="Chromosome"/>
</dbReference>